<gene>
    <name evidence="2" type="ORF">GCM10011588_31260</name>
</gene>
<reference evidence="2" key="2">
    <citation type="submission" date="2020-09" db="EMBL/GenBank/DDBJ databases">
        <authorList>
            <person name="Sun Q."/>
            <person name="Zhou Y."/>
        </authorList>
    </citation>
    <scope>NUCLEOTIDE SEQUENCE</scope>
    <source>
        <strain evidence="2">CGMCC 4.3508</strain>
    </source>
</reference>
<comment type="caution">
    <text evidence="2">The sequence shown here is derived from an EMBL/GenBank/DDBJ whole genome shotgun (WGS) entry which is preliminary data.</text>
</comment>
<organism evidence="2 3">
    <name type="scientific">Nocardia jinanensis</name>
    <dbReference type="NCBI Taxonomy" id="382504"/>
    <lineage>
        <taxon>Bacteria</taxon>
        <taxon>Bacillati</taxon>
        <taxon>Actinomycetota</taxon>
        <taxon>Actinomycetes</taxon>
        <taxon>Mycobacteriales</taxon>
        <taxon>Nocardiaceae</taxon>
        <taxon>Nocardia</taxon>
    </lineage>
</organism>
<reference evidence="2" key="1">
    <citation type="journal article" date="2014" name="Int. J. Syst. Evol. Microbiol.">
        <title>Complete genome sequence of Corynebacterium casei LMG S-19264T (=DSM 44701T), isolated from a smear-ripened cheese.</title>
        <authorList>
            <consortium name="US DOE Joint Genome Institute (JGI-PGF)"/>
            <person name="Walter F."/>
            <person name="Albersmeier A."/>
            <person name="Kalinowski J."/>
            <person name="Ruckert C."/>
        </authorList>
    </citation>
    <scope>NUCLEOTIDE SEQUENCE</scope>
    <source>
        <strain evidence="2">CGMCC 4.3508</strain>
    </source>
</reference>
<evidence type="ECO:0000313" key="3">
    <source>
        <dbReference type="Proteomes" id="UP000638263"/>
    </source>
</evidence>
<evidence type="ECO:0008006" key="4">
    <source>
        <dbReference type="Google" id="ProtNLM"/>
    </source>
</evidence>
<sequence length="532" mass="57138">MLNETIARLFWHRVRVLLCIAVLLGTSMATFAGEVSAEERGARPVLLILLQPNPFSPPPSPLKPPAALAHNEAWYEDRIFGETGVAGSRNVADYYSALSRGMFTFSRVDTVTVLEDRSAAFERRADVRTSDGDSMARARRVRLLAADAGFDYSKYDTNDDGSVTTDELTILEIDGYTTGSGATRHPGCLPMSGVEVCSSVSLAGHQSGLMNYAHELAHLLSPGADDLYGSGLPPPDQAASVCNSMRNILSSLTLMSCTINEPLDAVFGFYMEPFHRKRYGWNGSERTVDLDVTRSGTRTVAPFGLELPATVQTLTLQGPGNEAVTFEYRNSINPFFNAYDDGVAAQGLLAWFEETDASGQVLSIPTVRGKPGGQDAAVFSLAPVGCVLDPNDAQSRGVPGALTPGTYQINWRDGSRSGLIQVGFDGASYRVSWSDSIAPCGGSPLLLPPPLSPGLCGLLPFLCNPCGPYGFCVSNPTDEAIHHTPSPIQRDQNADRPMSREPGSTGRAWPAGHRTRRSVRSTVGRTGCSAWR</sequence>
<dbReference type="RefSeq" id="WP_062997365.1">
    <property type="nucleotide sequence ID" value="NZ_BMMH01000005.1"/>
</dbReference>
<protein>
    <recommendedName>
        <fullName evidence="4">EF-hand domain-containing protein</fullName>
    </recommendedName>
</protein>
<dbReference type="Proteomes" id="UP000638263">
    <property type="component" value="Unassembled WGS sequence"/>
</dbReference>
<dbReference type="EMBL" id="BMMH01000005">
    <property type="protein sequence ID" value="GGL14478.1"/>
    <property type="molecule type" value="Genomic_DNA"/>
</dbReference>
<evidence type="ECO:0000313" key="2">
    <source>
        <dbReference type="EMBL" id="GGL14478.1"/>
    </source>
</evidence>
<accession>A0A917RLN7</accession>
<feature type="compositionally biased region" description="Low complexity" evidence="1">
    <location>
        <begin position="520"/>
        <end position="532"/>
    </location>
</feature>
<proteinExistence type="predicted"/>
<feature type="region of interest" description="Disordered" evidence="1">
    <location>
        <begin position="482"/>
        <end position="532"/>
    </location>
</feature>
<keyword evidence="3" id="KW-1185">Reference proteome</keyword>
<dbReference type="AlphaFoldDB" id="A0A917RLN7"/>
<name>A0A917RLN7_9NOCA</name>
<evidence type="ECO:0000256" key="1">
    <source>
        <dbReference type="SAM" id="MobiDB-lite"/>
    </source>
</evidence>